<name>A0A158IMF0_9BURK</name>
<evidence type="ECO:0000313" key="2">
    <source>
        <dbReference type="Proteomes" id="UP000054925"/>
    </source>
</evidence>
<organism evidence="1 2">
    <name type="scientific">Caballeronia terrestris</name>
    <dbReference type="NCBI Taxonomy" id="1226301"/>
    <lineage>
        <taxon>Bacteria</taxon>
        <taxon>Pseudomonadati</taxon>
        <taxon>Pseudomonadota</taxon>
        <taxon>Betaproteobacteria</taxon>
        <taxon>Burkholderiales</taxon>
        <taxon>Burkholderiaceae</taxon>
        <taxon>Caballeronia</taxon>
    </lineage>
</organism>
<dbReference type="EMBL" id="FCOL02000012">
    <property type="protein sequence ID" value="SAL57746.1"/>
    <property type="molecule type" value="Genomic_DNA"/>
</dbReference>
<gene>
    <name evidence="1" type="ORF">AWB67_02671</name>
</gene>
<reference evidence="1" key="1">
    <citation type="submission" date="2016-01" db="EMBL/GenBank/DDBJ databases">
        <authorList>
            <person name="Peeters C."/>
        </authorList>
    </citation>
    <scope>NUCLEOTIDE SEQUENCE [LARGE SCALE GENOMIC DNA]</scope>
    <source>
        <strain evidence="1">LMG 22937</strain>
    </source>
</reference>
<sequence>MVRAQIAETLAVRQGAARFAVSLVVGTNQLNREYDIQQSRACR</sequence>
<comment type="caution">
    <text evidence="1">The sequence shown here is derived from an EMBL/GenBank/DDBJ whole genome shotgun (WGS) entry which is preliminary data.</text>
</comment>
<protein>
    <submittedName>
        <fullName evidence="1">Uncharacterized protein</fullName>
    </submittedName>
</protein>
<dbReference type="AlphaFoldDB" id="A0A158IMF0"/>
<evidence type="ECO:0000313" key="1">
    <source>
        <dbReference type="EMBL" id="SAL57746.1"/>
    </source>
</evidence>
<dbReference type="Proteomes" id="UP000054925">
    <property type="component" value="Unassembled WGS sequence"/>
</dbReference>
<proteinExistence type="predicted"/>
<accession>A0A158IMF0</accession>
<keyword evidence="2" id="KW-1185">Reference proteome</keyword>